<proteinExistence type="predicted"/>
<keyword evidence="1" id="KW-0472">Membrane</keyword>
<dbReference type="InterPro" id="IPR014470">
    <property type="entry name" value="UCP01500"/>
</dbReference>
<evidence type="ECO:0008006" key="4">
    <source>
        <dbReference type="Google" id="ProtNLM"/>
    </source>
</evidence>
<feature type="transmembrane region" description="Helical" evidence="1">
    <location>
        <begin position="60"/>
        <end position="78"/>
    </location>
</feature>
<dbReference type="Proteomes" id="UP000050509">
    <property type="component" value="Unassembled WGS sequence"/>
</dbReference>
<feature type="transmembrane region" description="Helical" evidence="1">
    <location>
        <begin position="188"/>
        <end position="208"/>
    </location>
</feature>
<reference evidence="2 3" key="1">
    <citation type="submission" date="2015-09" db="EMBL/GenBank/DDBJ databases">
        <title>Draft genome sequence of Kouleothrix aurantiaca JCM 19913.</title>
        <authorList>
            <person name="Hemp J."/>
        </authorList>
    </citation>
    <scope>NUCLEOTIDE SEQUENCE [LARGE SCALE GENOMIC DNA]</scope>
    <source>
        <strain evidence="2 3">COM-B</strain>
    </source>
</reference>
<name>A0A0N8PRI3_9CHLR</name>
<evidence type="ECO:0000256" key="1">
    <source>
        <dbReference type="SAM" id="Phobius"/>
    </source>
</evidence>
<keyword evidence="1" id="KW-0812">Transmembrane</keyword>
<dbReference type="Pfam" id="PF10028">
    <property type="entry name" value="DUF2270"/>
    <property type="match status" value="1"/>
</dbReference>
<sequence length="263" mass="29814">MIKPAMRPPSAPPPVAATIHIYRGLMDRASTWRQRIDNPTNWAIVTSGTAVSFTLSDETHPHAVLLLVMLFVIMFLVVEARRTRYYDLWSSWLRLLETEYLAPILQDNSVTANDTWQELLVRDLAFPHFKASFRKMLQRRLRDHYMAIYMFLLLSWLLKLLLHPATSSSCTTESFVCHASVGPVPGGVILAVVSVCYAVLAIVTLLTYSSSETTIEVLSRERTLQKIVSPAQQPVSRQHWHIDILPFGVARRRGDDDVGVVED</sequence>
<comment type="caution">
    <text evidence="2">The sequence shown here is derived from an EMBL/GenBank/DDBJ whole genome shotgun (WGS) entry which is preliminary data.</text>
</comment>
<gene>
    <name evidence="2" type="ORF">SE17_29445</name>
</gene>
<evidence type="ECO:0000313" key="3">
    <source>
        <dbReference type="Proteomes" id="UP000050509"/>
    </source>
</evidence>
<protein>
    <recommendedName>
        <fullName evidence="4">DUF2270 domain-containing protein</fullName>
    </recommendedName>
</protein>
<dbReference type="EMBL" id="LJCR01001631">
    <property type="protein sequence ID" value="KPV50005.1"/>
    <property type="molecule type" value="Genomic_DNA"/>
</dbReference>
<keyword evidence="1" id="KW-1133">Transmembrane helix</keyword>
<dbReference type="AlphaFoldDB" id="A0A0N8PRI3"/>
<organism evidence="2 3">
    <name type="scientific">Kouleothrix aurantiaca</name>
    <dbReference type="NCBI Taxonomy" id="186479"/>
    <lineage>
        <taxon>Bacteria</taxon>
        <taxon>Bacillati</taxon>
        <taxon>Chloroflexota</taxon>
        <taxon>Chloroflexia</taxon>
        <taxon>Chloroflexales</taxon>
        <taxon>Roseiflexineae</taxon>
        <taxon>Roseiflexaceae</taxon>
        <taxon>Kouleothrix</taxon>
    </lineage>
</organism>
<accession>A0A0N8PRI3</accession>
<evidence type="ECO:0000313" key="2">
    <source>
        <dbReference type="EMBL" id="KPV50005.1"/>
    </source>
</evidence>
<keyword evidence="3" id="KW-1185">Reference proteome</keyword>
<feature type="transmembrane region" description="Helical" evidence="1">
    <location>
        <begin position="144"/>
        <end position="162"/>
    </location>
</feature>